<feature type="transmembrane region" description="Helical" evidence="6">
    <location>
        <begin position="219"/>
        <end position="235"/>
    </location>
</feature>
<dbReference type="InterPro" id="IPR036259">
    <property type="entry name" value="MFS_trans_sf"/>
</dbReference>
<feature type="transmembrane region" description="Helical" evidence="6">
    <location>
        <begin position="393"/>
        <end position="414"/>
    </location>
</feature>
<protein>
    <submittedName>
        <fullName evidence="8">MFS transporter</fullName>
    </submittedName>
</protein>
<feature type="transmembrane region" description="Helical" evidence="6">
    <location>
        <begin position="134"/>
        <end position="158"/>
    </location>
</feature>
<dbReference type="PROSITE" id="PS50850">
    <property type="entry name" value="MFS"/>
    <property type="match status" value="1"/>
</dbReference>
<feature type="transmembrane region" description="Helical" evidence="6">
    <location>
        <begin position="434"/>
        <end position="453"/>
    </location>
</feature>
<evidence type="ECO:0000313" key="9">
    <source>
        <dbReference type="Proteomes" id="UP001596289"/>
    </source>
</evidence>
<evidence type="ECO:0000256" key="1">
    <source>
        <dbReference type="ARBA" id="ARBA00004651"/>
    </source>
</evidence>
<keyword evidence="9" id="KW-1185">Reference proteome</keyword>
<dbReference type="CDD" id="cd17321">
    <property type="entry name" value="MFS_MMR_MDR_like"/>
    <property type="match status" value="1"/>
</dbReference>
<feature type="transmembrane region" description="Helical" evidence="6">
    <location>
        <begin position="76"/>
        <end position="99"/>
    </location>
</feature>
<reference evidence="9" key="1">
    <citation type="journal article" date="2019" name="Int. J. Syst. Evol. Microbiol.">
        <title>The Global Catalogue of Microorganisms (GCM) 10K type strain sequencing project: providing services to taxonomists for standard genome sequencing and annotation.</title>
        <authorList>
            <consortium name="The Broad Institute Genomics Platform"/>
            <consortium name="The Broad Institute Genome Sequencing Center for Infectious Disease"/>
            <person name="Wu L."/>
            <person name="Ma J."/>
        </authorList>
    </citation>
    <scope>NUCLEOTIDE SEQUENCE [LARGE SCALE GENOMIC DNA]</scope>
    <source>
        <strain evidence="9">CCM 8904</strain>
    </source>
</reference>
<gene>
    <name evidence="8" type="ORF">ACFQGP_11610</name>
</gene>
<evidence type="ECO:0000256" key="2">
    <source>
        <dbReference type="ARBA" id="ARBA00022448"/>
    </source>
</evidence>
<feature type="transmembrane region" description="Helical" evidence="6">
    <location>
        <begin position="164"/>
        <end position="183"/>
    </location>
</feature>
<sequence length="465" mass="50897">MQSAVKRWTMLAVIGLFFFMVIVDGSIVAIAIPDIARDLAITTGATTLIISSYLITICASLLLFGQIGDQFGRSRVFKWGTLIFLVGSFLAGSGGSLSIVLLGRFVQGIGASMTMANSYALVTDIFPPEQLGRAFGIEGIFISLGALAGPGLGGLILVQLPWNYIFWINLPLGLLCLIVEVAVFPKSQQRSSSKIDWLGAASLALATSALYLATMQLRYWWVMILLMVILSYIFWRVESKIAVPLLDFKIFRYQLFSQSLLVAFLSFIVAYFFTILAPLYLQLVLQYSSGVTGLLLMVTPIVSLVASPLAGYISDRYDQRLEMTIGMAILVVAQLSLAFATARFEPTYFIFNSVLIAVGTALFGTPNNVIVMQAVPNKMRGLAGATNSLVREFGLVLGTTLSTLIFYRLLSLFSQRQVDTALGIARPVLLKAQRGTYLVALLLLSVALFILIWHRKKELTSDGDR</sequence>
<keyword evidence="3 6" id="KW-0812">Transmembrane</keyword>
<dbReference type="SUPFAM" id="SSF103473">
    <property type="entry name" value="MFS general substrate transporter"/>
    <property type="match status" value="1"/>
</dbReference>
<evidence type="ECO:0000256" key="3">
    <source>
        <dbReference type="ARBA" id="ARBA00022692"/>
    </source>
</evidence>
<dbReference type="Pfam" id="PF07690">
    <property type="entry name" value="MFS_1"/>
    <property type="match status" value="1"/>
</dbReference>
<feature type="transmembrane region" description="Helical" evidence="6">
    <location>
        <begin position="195"/>
        <end position="213"/>
    </location>
</feature>
<feature type="transmembrane region" description="Helical" evidence="6">
    <location>
        <begin position="293"/>
        <end position="313"/>
    </location>
</feature>
<accession>A0ABW1RHE9</accession>
<organism evidence="8 9">
    <name type="scientific">Loigolactobacillus jiayinensis</name>
    <dbReference type="NCBI Taxonomy" id="2486016"/>
    <lineage>
        <taxon>Bacteria</taxon>
        <taxon>Bacillati</taxon>
        <taxon>Bacillota</taxon>
        <taxon>Bacilli</taxon>
        <taxon>Lactobacillales</taxon>
        <taxon>Lactobacillaceae</taxon>
        <taxon>Loigolactobacillus</taxon>
    </lineage>
</organism>
<dbReference type="Gene3D" id="1.20.1720.10">
    <property type="entry name" value="Multidrug resistance protein D"/>
    <property type="match status" value="1"/>
</dbReference>
<dbReference type="PRINTS" id="PR01036">
    <property type="entry name" value="TCRTETB"/>
</dbReference>
<feature type="transmembrane region" description="Helical" evidence="6">
    <location>
        <begin position="348"/>
        <end position="372"/>
    </location>
</feature>
<proteinExistence type="predicted"/>
<evidence type="ECO:0000256" key="4">
    <source>
        <dbReference type="ARBA" id="ARBA00022989"/>
    </source>
</evidence>
<feature type="transmembrane region" description="Helical" evidence="6">
    <location>
        <begin position="105"/>
        <end position="122"/>
    </location>
</feature>
<keyword evidence="5 6" id="KW-0472">Membrane</keyword>
<name>A0ABW1RHE9_9LACO</name>
<feature type="transmembrane region" description="Helical" evidence="6">
    <location>
        <begin position="12"/>
        <end position="33"/>
    </location>
</feature>
<evidence type="ECO:0000313" key="8">
    <source>
        <dbReference type="EMBL" id="MFC6171198.1"/>
    </source>
</evidence>
<evidence type="ECO:0000259" key="7">
    <source>
        <dbReference type="PROSITE" id="PS50850"/>
    </source>
</evidence>
<dbReference type="PANTHER" id="PTHR42718:SF9">
    <property type="entry name" value="MAJOR FACILITATOR SUPERFAMILY MULTIDRUG TRANSPORTER MFSC"/>
    <property type="match status" value="1"/>
</dbReference>
<feature type="domain" description="Major facilitator superfamily (MFS) profile" evidence="7">
    <location>
        <begin position="10"/>
        <end position="458"/>
    </location>
</feature>
<feature type="transmembrane region" description="Helical" evidence="6">
    <location>
        <begin position="325"/>
        <end position="342"/>
    </location>
</feature>
<keyword evidence="4 6" id="KW-1133">Transmembrane helix</keyword>
<comment type="subcellular location">
    <subcellularLocation>
        <location evidence="1">Cell membrane</location>
        <topology evidence="1">Multi-pass membrane protein</topology>
    </subcellularLocation>
</comment>
<comment type="caution">
    <text evidence="8">The sequence shown here is derived from an EMBL/GenBank/DDBJ whole genome shotgun (WGS) entry which is preliminary data.</text>
</comment>
<dbReference type="Proteomes" id="UP001596289">
    <property type="component" value="Unassembled WGS sequence"/>
</dbReference>
<dbReference type="EMBL" id="JBHSSL010000099">
    <property type="protein sequence ID" value="MFC6171198.1"/>
    <property type="molecule type" value="Genomic_DNA"/>
</dbReference>
<evidence type="ECO:0000256" key="5">
    <source>
        <dbReference type="ARBA" id="ARBA00023136"/>
    </source>
</evidence>
<evidence type="ECO:0000256" key="6">
    <source>
        <dbReference type="SAM" id="Phobius"/>
    </source>
</evidence>
<feature type="transmembrane region" description="Helical" evidence="6">
    <location>
        <begin position="39"/>
        <end position="64"/>
    </location>
</feature>
<dbReference type="PANTHER" id="PTHR42718">
    <property type="entry name" value="MAJOR FACILITATOR SUPERFAMILY MULTIDRUG TRANSPORTER MFSC"/>
    <property type="match status" value="1"/>
</dbReference>
<keyword evidence="2" id="KW-0813">Transport</keyword>
<feature type="transmembrane region" description="Helical" evidence="6">
    <location>
        <begin position="255"/>
        <end position="281"/>
    </location>
</feature>
<dbReference type="InterPro" id="IPR020846">
    <property type="entry name" value="MFS_dom"/>
</dbReference>
<dbReference type="InterPro" id="IPR011701">
    <property type="entry name" value="MFS"/>
</dbReference>
<dbReference type="RefSeq" id="WP_125553796.1">
    <property type="nucleotide sequence ID" value="NZ_JBHSSL010000099.1"/>
</dbReference>
<dbReference type="Gene3D" id="1.20.1250.20">
    <property type="entry name" value="MFS general substrate transporter like domains"/>
    <property type="match status" value="1"/>
</dbReference>